<accession>A0AAN1WLS2</accession>
<protein>
    <submittedName>
        <fullName evidence="1">Uncharacterized protein</fullName>
    </submittedName>
</protein>
<reference evidence="1 2" key="1">
    <citation type="journal article" date="2022" name="IScience">
        <title>An ultrasensitive nanofiber-based assay for enzymatic hydrolysis and deep-sea microbial degradation of cellulose.</title>
        <authorList>
            <person name="Tsudome M."/>
            <person name="Tachioka M."/>
            <person name="Miyazaki M."/>
            <person name="Uchimura K."/>
            <person name="Tsuda M."/>
            <person name="Takaki Y."/>
            <person name="Deguchi S."/>
        </authorList>
    </citation>
    <scope>NUCLEOTIDE SEQUENCE [LARGE SCALE GENOMIC DNA]</scope>
    <source>
        <strain evidence="1 2">GE09</strain>
    </source>
</reference>
<keyword evidence="2" id="KW-1185">Reference proteome</keyword>
<dbReference type="Proteomes" id="UP001320119">
    <property type="component" value="Chromosome"/>
</dbReference>
<dbReference type="AlphaFoldDB" id="A0AAN1WLS2"/>
<organism evidence="1 2">
    <name type="scientific">Marinagarivorans cellulosilyticus</name>
    <dbReference type="NCBI Taxonomy" id="2721545"/>
    <lineage>
        <taxon>Bacteria</taxon>
        <taxon>Pseudomonadati</taxon>
        <taxon>Pseudomonadota</taxon>
        <taxon>Gammaproteobacteria</taxon>
        <taxon>Cellvibrionales</taxon>
        <taxon>Cellvibrionaceae</taxon>
        <taxon>Marinagarivorans</taxon>
    </lineage>
</organism>
<sequence>MINPPSNIPLSYIPKAIIEFLSTQGVASSEALRNTAIEQYLLDTTNEKISFAQLSQIFHNCVHSLGSGCGIKAGAYIPWCFYGTLGETVNCSHSLFAVGLAFRRYVILTQPYYFHYYRTPNYHLTRDQHIVCPVPELELGHCSKFSRKFEF</sequence>
<evidence type="ECO:0000313" key="1">
    <source>
        <dbReference type="EMBL" id="BCD99878.1"/>
    </source>
</evidence>
<evidence type="ECO:0000313" key="2">
    <source>
        <dbReference type="Proteomes" id="UP001320119"/>
    </source>
</evidence>
<proteinExistence type="predicted"/>
<name>A0AAN1WLS2_9GAMM</name>
<dbReference type="KEGG" id="marq:MARGE09_P4080"/>
<dbReference type="EMBL" id="AP023086">
    <property type="protein sequence ID" value="BCD99878.1"/>
    <property type="molecule type" value="Genomic_DNA"/>
</dbReference>
<gene>
    <name evidence="1" type="ORF">MARGE09_P4080</name>
</gene>